<name>A0A8I1JF04_9PSED</name>
<proteinExistence type="predicted"/>
<reference evidence="1" key="1">
    <citation type="submission" date="2020-12" db="EMBL/GenBank/DDBJ databases">
        <title>Comparative genomic insights into the epidemiology and virulence of plant pathogenic Pseudomonads from Turkey.</title>
        <authorList>
            <person name="Dillon M."/>
            <person name="Ruiz-Bedoya T."/>
            <person name="Bendalovic-Torma C."/>
            <person name="Guttman K.M."/>
            <person name="Kwak H."/>
            <person name="Middleton M.A."/>
            <person name="Wang P.W."/>
            <person name="Horuz S."/>
            <person name="Aysan Y."/>
            <person name="Guttman D.S."/>
        </authorList>
    </citation>
    <scope>NUCLEOTIDE SEQUENCE</scope>
    <source>
        <strain evidence="1">S5_IA_3a</strain>
    </source>
</reference>
<evidence type="ECO:0000313" key="2">
    <source>
        <dbReference type="Proteomes" id="UP000645865"/>
    </source>
</evidence>
<dbReference type="Proteomes" id="UP000645865">
    <property type="component" value="Unassembled WGS sequence"/>
</dbReference>
<dbReference type="RefSeq" id="WP_152331839.1">
    <property type="nucleotide sequence ID" value="NZ_JAAQXE010000012.1"/>
</dbReference>
<dbReference type="AlphaFoldDB" id="A0A8I1JF04"/>
<protein>
    <submittedName>
        <fullName evidence="1">Uncharacterized protein</fullName>
    </submittedName>
</protein>
<gene>
    <name evidence="1" type="ORF">YA0853_10230</name>
</gene>
<evidence type="ECO:0000313" key="1">
    <source>
        <dbReference type="EMBL" id="MBI6624051.1"/>
    </source>
</evidence>
<organism evidence="1 2">
    <name type="scientific">Pseudomonas rhodesiae</name>
    <dbReference type="NCBI Taxonomy" id="76760"/>
    <lineage>
        <taxon>Bacteria</taxon>
        <taxon>Pseudomonadati</taxon>
        <taxon>Pseudomonadota</taxon>
        <taxon>Gammaproteobacteria</taxon>
        <taxon>Pseudomonadales</taxon>
        <taxon>Pseudomonadaceae</taxon>
        <taxon>Pseudomonas</taxon>
    </lineage>
</organism>
<comment type="caution">
    <text evidence="1">The sequence shown here is derived from an EMBL/GenBank/DDBJ whole genome shotgun (WGS) entry which is preliminary data.</text>
</comment>
<sequence length="360" mass="39500">MNILSTANNHRVSRLGNAFAGEEAPATSGAGNLSAKRGEHFTAYSPNVLGPLKQDDAQLGQTLTTLLLLLKNVTDSLKQFLDADAILPAPATDVAPKPPSIIAPKPRELEALPAVDIKVRHLVDRLPVADEELDPFDALDFADGKHGGAGVALEDYEWRRIWSEVINEDDWAVELSGKPKGQKPDDLKAGVSWQYKPYPWLGHDSRVPYLEVIKLAMSKYGQSVDSVLEKVTAVPGGYDIIMKDGVALNITHKELHLASKACGFVGFDEGMVNDASFLFGVLCKRIYLTEQAKHFADNEPWTRSSAEKIPKMRTYAGVLALTPFNTNKHEILAALGLRDAISTTELAKGPRERKVRQHNY</sequence>
<dbReference type="EMBL" id="JAEILH010000014">
    <property type="protein sequence ID" value="MBI6624051.1"/>
    <property type="molecule type" value="Genomic_DNA"/>
</dbReference>
<accession>A0A8I1JF04</accession>